<keyword evidence="15" id="KW-1185">Reference proteome</keyword>
<comment type="similarity">
    <text evidence="3">Belongs to the type II topoisomerase GyrB family.</text>
</comment>
<dbReference type="STRING" id="34097.SAMN02745150_01252"/>
<dbReference type="PROSITE" id="PS50880">
    <property type="entry name" value="TOPRIM"/>
    <property type="match status" value="1"/>
</dbReference>
<dbReference type="Pfam" id="PF01751">
    <property type="entry name" value="Toprim"/>
    <property type="match status" value="1"/>
</dbReference>
<evidence type="ECO:0000256" key="6">
    <source>
        <dbReference type="ARBA" id="ARBA00022741"/>
    </source>
</evidence>
<evidence type="ECO:0000256" key="3">
    <source>
        <dbReference type="ARBA" id="ARBA00010708"/>
    </source>
</evidence>
<dbReference type="PANTHER" id="PTHR45866:SF1">
    <property type="entry name" value="DNA GYRASE SUBUNIT B, MITOCHONDRIAL"/>
    <property type="match status" value="1"/>
</dbReference>
<dbReference type="AlphaFoldDB" id="A0A1I1EZF7"/>
<dbReference type="Proteomes" id="UP000240042">
    <property type="component" value="Unassembled WGS sequence"/>
</dbReference>
<keyword evidence="7" id="KW-0067">ATP-binding</keyword>
<evidence type="ECO:0000256" key="8">
    <source>
        <dbReference type="ARBA" id="ARBA00022842"/>
    </source>
</evidence>
<dbReference type="Gene3D" id="3.30.230.10">
    <property type="match status" value="1"/>
</dbReference>
<feature type="coiled-coil region" evidence="12">
    <location>
        <begin position="376"/>
        <end position="403"/>
    </location>
</feature>
<feature type="domain" description="Toprim" evidence="13">
    <location>
        <begin position="432"/>
        <end position="547"/>
    </location>
</feature>
<dbReference type="InterPro" id="IPR013760">
    <property type="entry name" value="Topo_IIA-like_dom_sf"/>
</dbReference>
<dbReference type="InterPro" id="IPR014721">
    <property type="entry name" value="Ribsml_uS5_D2-typ_fold_subgr"/>
</dbReference>
<dbReference type="GO" id="GO:0005524">
    <property type="term" value="F:ATP binding"/>
    <property type="evidence" value="ECO:0007669"/>
    <property type="project" value="UniProtKB-KW"/>
</dbReference>
<evidence type="ECO:0000313" key="15">
    <source>
        <dbReference type="Proteomes" id="UP000240042"/>
    </source>
</evidence>
<evidence type="ECO:0000256" key="9">
    <source>
        <dbReference type="ARBA" id="ARBA00023029"/>
    </source>
</evidence>
<dbReference type="SUPFAM" id="SSF56719">
    <property type="entry name" value="Type II DNA topoisomerase"/>
    <property type="match status" value="1"/>
</dbReference>
<dbReference type="Pfam" id="PF02518">
    <property type="entry name" value="HATPase_c"/>
    <property type="match status" value="1"/>
</dbReference>
<reference evidence="15" key="1">
    <citation type="submission" date="2016-10" db="EMBL/GenBank/DDBJ databases">
        <authorList>
            <person name="Varghese N."/>
            <person name="Submissions S."/>
        </authorList>
    </citation>
    <scope>NUCLEOTIDE SEQUENCE [LARGE SCALE GENOMIC DNA]</scope>
    <source>
        <strain evidence="15">ATCC 43811</strain>
    </source>
</reference>
<dbReference type="InterPro" id="IPR006171">
    <property type="entry name" value="TOPRIM_dom"/>
</dbReference>
<dbReference type="InterPro" id="IPR001241">
    <property type="entry name" value="Topo_IIA"/>
</dbReference>
<keyword evidence="10" id="KW-0238">DNA-binding</keyword>
<comment type="cofactor">
    <cofactor evidence="2">
        <name>Mg(2+)</name>
        <dbReference type="ChEBI" id="CHEBI:18420"/>
    </cofactor>
</comment>
<dbReference type="Gene3D" id="3.30.565.10">
    <property type="entry name" value="Histidine kinase-like ATPase, C-terminal domain"/>
    <property type="match status" value="1"/>
</dbReference>
<dbReference type="NCBIfam" id="NF004189">
    <property type="entry name" value="PRK05644.1"/>
    <property type="match status" value="1"/>
</dbReference>
<name>A0A1I1EZF7_BREAD</name>
<dbReference type="InterPro" id="IPR013759">
    <property type="entry name" value="Topo_IIA_B_C"/>
</dbReference>
<dbReference type="SUPFAM" id="SSF54211">
    <property type="entry name" value="Ribosomal protein S5 domain 2-like"/>
    <property type="match status" value="1"/>
</dbReference>
<evidence type="ECO:0000256" key="7">
    <source>
        <dbReference type="ARBA" id="ARBA00022840"/>
    </source>
</evidence>
<dbReference type="InterPro" id="IPR002288">
    <property type="entry name" value="DNA_gyrase_B_C"/>
</dbReference>
<evidence type="ECO:0000256" key="12">
    <source>
        <dbReference type="SAM" id="Coils"/>
    </source>
</evidence>
<dbReference type="EC" id="5.6.2.2" evidence="4"/>
<dbReference type="GO" id="GO:0046872">
    <property type="term" value="F:metal ion binding"/>
    <property type="evidence" value="ECO:0007669"/>
    <property type="project" value="UniProtKB-KW"/>
</dbReference>
<dbReference type="PRINTS" id="PR00418">
    <property type="entry name" value="TPI2FAMILY"/>
</dbReference>
<dbReference type="InterPro" id="IPR036890">
    <property type="entry name" value="HATPase_C_sf"/>
</dbReference>
<dbReference type="Pfam" id="PF00986">
    <property type="entry name" value="DNA_gyraseB_C"/>
    <property type="match status" value="1"/>
</dbReference>
<dbReference type="CDD" id="cd16928">
    <property type="entry name" value="HATPase_GyrB-like"/>
    <property type="match status" value="1"/>
</dbReference>
<dbReference type="InterPro" id="IPR000565">
    <property type="entry name" value="Topo_IIA_B"/>
</dbReference>
<dbReference type="Gene3D" id="3.40.50.670">
    <property type="match status" value="1"/>
</dbReference>
<evidence type="ECO:0000256" key="2">
    <source>
        <dbReference type="ARBA" id="ARBA00001946"/>
    </source>
</evidence>
<dbReference type="SMART" id="SM00433">
    <property type="entry name" value="TOP2c"/>
    <property type="match status" value="1"/>
</dbReference>
<evidence type="ECO:0000313" key="14">
    <source>
        <dbReference type="EMBL" id="SFB90310.1"/>
    </source>
</evidence>
<evidence type="ECO:0000256" key="10">
    <source>
        <dbReference type="ARBA" id="ARBA00023125"/>
    </source>
</evidence>
<dbReference type="PRINTS" id="PR01159">
    <property type="entry name" value="DNAGYRASEB"/>
</dbReference>
<dbReference type="PROSITE" id="PS00177">
    <property type="entry name" value="TOPOISOMERASE_II"/>
    <property type="match status" value="1"/>
</dbReference>
<keyword evidence="8" id="KW-0460">Magnesium</keyword>
<sequence length="654" mass="73598">MSQSNYTASSIIALDFPDNVRMRPDMYIGDRSIEGFHHCAFEIIDNSVDEHLAGYASEVTVTLYSDSILEVADNGRGIPIDIHKNEKISAIELVMTKLHAGGKFDNDSYQVSGGLHGVGLSVVNALSEFMEVDVHRNKKIYRIRYEQGIKTVSLHEIGISNKNGTVVRFKLDPTIFRDVTHYNPEILIARLKQSAFLNPGLKMTFVNLLQKSESESDKTSNVHEFCYQGGTAEFLKSDINLHADMLFNAPVRIVGEENGISIDIAFQYRTTNDDPIILSYVNTIHTKSHGLHVDGFWTAYEKLMKTYGERWKIDKKGTRITKRSLSIGLTCIINTRVPNAEFKGQTKDKLTEPARTSAIVRTLTESLLANYLEKHRDITEQILEKAVKEMEALESAQKALENSRSGKLKRKEALTILAGKLADCTSRDPAKREIFIVEGDSAGGSAKQGRNREIQAILPIRGKILNVAKKQDVLKSEIIKMIFASLGISPSLTQQDGYLEKLRYHKVIIMTDADVDGSHIQILLLTFFYRFMPALINEGYLYIAQPPLYRISAGKDSVYAYSDGEKDELLKSPRFSGKRAEIQRYKGLGEMNADQLWETTMDPSVRKLRRVEINNEVVTRERIDLLMGESGNPVEKKEFILSNADFVTNIDDIG</sequence>
<comment type="catalytic activity">
    <reaction evidence="1">
        <text>ATP-dependent breakage, passage and rejoining of double-stranded DNA.</text>
        <dbReference type="EC" id="5.6.2.2"/>
    </reaction>
</comment>
<evidence type="ECO:0000259" key="13">
    <source>
        <dbReference type="PROSITE" id="PS50880"/>
    </source>
</evidence>
<dbReference type="InterPro" id="IPR003594">
    <property type="entry name" value="HATPase_dom"/>
</dbReference>
<dbReference type="Pfam" id="PF00204">
    <property type="entry name" value="DNA_gyraseB"/>
    <property type="match status" value="1"/>
</dbReference>
<dbReference type="GO" id="GO:0006265">
    <property type="term" value="P:DNA topological change"/>
    <property type="evidence" value="ECO:0007669"/>
    <property type="project" value="InterPro"/>
</dbReference>
<dbReference type="SMART" id="SM00387">
    <property type="entry name" value="HATPase_c"/>
    <property type="match status" value="1"/>
</dbReference>
<keyword evidence="5" id="KW-0479">Metal-binding</keyword>
<accession>A0A1I1EZF7</accession>
<evidence type="ECO:0000256" key="11">
    <source>
        <dbReference type="ARBA" id="ARBA00023235"/>
    </source>
</evidence>
<evidence type="ECO:0000256" key="4">
    <source>
        <dbReference type="ARBA" id="ARBA00012895"/>
    </source>
</evidence>
<dbReference type="InterPro" id="IPR018522">
    <property type="entry name" value="TopoIIA_CS"/>
</dbReference>
<dbReference type="SUPFAM" id="SSF55874">
    <property type="entry name" value="ATPase domain of HSP90 chaperone/DNA topoisomerase II/histidine kinase"/>
    <property type="match status" value="1"/>
</dbReference>
<proteinExistence type="inferred from homology"/>
<keyword evidence="9" id="KW-0799">Topoisomerase</keyword>
<dbReference type="FunFam" id="3.30.565.10:FF:000002">
    <property type="entry name" value="DNA gyrase subunit B"/>
    <property type="match status" value="1"/>
</dbReference>
<dbReference type="RefSeq" id="WP_092319756.1">
    <property type="nucleotide sequence ID" value="NZ_FOKY01000018.1"/>
</dbReference>
<keyword evidence="11" id="KW-0413">Isomerase</keyword>
<keyword evidence="6" id="KW-0547">Nucleotide-binding</keyword>
<dbReference type="OrthoDB" id="9802808at2"/>
<dbReference type="InterPro" id="IPR013506">
    <property type="entry name" value="Topo_IIA_bsu_dom2"/>
</dbReference>
<dbReference type="GO" id="GO:0003677">
    <property type="term" value="F:DNA binding"/>
    <property type="evidence" value="ECO:0007669"/>
    <property type="project" value="UniProtKB-KW"/>
</dbReference>
<gene>
    <name evidence="14" type="ORF">SAMN02745150_01252</name>
</gene>
<dbReference type="EMBL" id="FOKY01000018">
    <property type="protein sequence ID" value="SFB90310.1"/>
    <property type="molecule type" value="Genomic_DNA"/>
</dbReference>
<dbReference type="InterPro" id="IPR020568">
    <property type="entry name" value="Ribosomal_Su5_D2-typ_SF"/>
</dbReference>
<protein>
    <recommendedName>
        <fullName evidence="4">DNA topoisomerase (ATP-hydrolyzing)</fullName>
        <ecNumber evidence="4">5.6.2.2</ecNumber>
    </recommendedName>
</protein>
<evidence type="ECO:0000256" key="1">
    <source>
        <dbReference type="ARBA" id="ARBA00000185"/>
    </source>
</evidence>
<dbReference type="GO" id="GO:0003918">
    <property type="term" value="F:DNA topoisomerase type II (double strand cut, ATP-hydrolyzing) activity"/>
    <property type="evidence" value="ECO:0007669"/>
    <property type="project" value="UniProtKB-EC"/>
</dbReference>
<keyword evidence="12" id="KW-0175">Coiled coil</keyword>
<evidence type="ECO:0000256" key="5">
    <source>
        <dbReference type="ARBA" id="ARBA00022723"/>
    </source>
</evidence>
<dbReference type="PANTHER" id="PTHR45866">
    <property type="entry name" value="DNA GYRASE/TOPOISOMERASE SUBUNIT B"/>
    <property type="match status" value="1"/>
</dbReference>
<organism evidence="14 15">
    <name type="scientific">Brevinema andersonii</name>
    <dbReference type="NCBI Taxonomy" id="34097"/>
    <lineage>
        <taxon>Bacteria</taxon>
        <taxon>Pseudomonadati</taxon>
        <taxon>Spirochaetota</taxon>
        <taxon>Spirochaetia</taxon>
        <taxon>Brevinematales</taxon>
        <taxon>Brevinemataceae</taxon>
        <taxon>Brevinema</taxon>
    </lineage>
</organism>